<dbReference type="Pfam" id="PF02992">
    <property type="entry name" value="Transposase_21"/>
    <property type="match status" value="1"/>
</dbReference>
<dbReference type="PANTHER" id="PTHR10775:SF188">
    <property type="entry name" value="TRANSPOSASE-ASSOCIATED DOMAIN-CONTAINING PROTEIN"/>
    <property type="match status" value="1"/>
</dbReference>
<reference evidence="1" key="1">
    <citation type="submission" date="2020-06" db="EMBL/GenBank/DDBJ databases">
        <authorList>
            <person name="Li T."/>
            <person name="Hu X."/>
            <person name="Zhang T."/>
            <person name="Song X."/>
            <person name="Zhang H."/>
            <person name="Dai N."/>
            <person name="Sheng W."/>
            <person name="Hou X."/>
            <person name="Wei L."/>
        </authorList>
    </citation>
    <scope>NUCLEOTIDE SEQUENCE</scope>
    <source>
        <strain evidence="1">G02</strain>
        <tissue evidence="1">Leaf</tissue>
    </source>
</reference>
<evidence type="ECO:0000313" key="1">
    <source>
        <dbReference type="EMBL" id="KAL0313123.1"/>
    </source>
</evidence>
<reference evidence="1" key="2">
    <citation type="journal article" date="2024" name="Plant">
        <title>Genomic evolution and insights into agronomic trait innovations of Sesamum species.</title>
        <authorList>
            <person name="Miao H."/>
            <person name="Wang L."/>
            <person name="Qu L."/>
            <person name="Liu H."/>
            <person name="Sun Y."/>
            <person name="Le M."/>
            <person name="Wang Q."/>
            <person name="Wei S."/>
            <person name="Zheng Y."/>
            <person name="Lin W."/>
            <person name="Duan Y."/>
            <person name="Cao H."/>
            <person name="Xiong S."/>
            <person name="Wang X."/>
            <person name="Wei L."/>
            <person name="Li C."/>
            <person name="Ma Q."/>
            <person name="Ju M."/>
            <person name="Zhao R."/>
            <person name="Li G."/>
            <person name="Mu C."/>
            <person name="Tian Q."/>
            <person name="Mei H."/>
            <person name="Zhang T."/>
            <person name="Gao T."/>
            <person name="Zhang H."/>
        </authorList>
    </citation>
    <scope>NUCLEOTIDE SEQUENCE</scope>
    <source>
        <strain evidence="1">G02</strain>
    </source>
</reference>
<protein>
    <submittedName>
        <fullName evidence="1">Uncharacterized protein</fullName>
    </submittedName>
</protein>
<gene>
    <name evidence="1" type="ORF">Sradi_5711600</name>
</gene>
<dbReference type="PANTHER" id="PTHR10775">
    <property type="entry name" value="OS08G0208400 PROTEIN"/>
    <property type="match status" value="1"/>
</dbReference>
<accession>A0AAW2L361</accession>
<name>A0AAW2L361_SESRA</name>
<dbReference type="EMBL" id="JACGWJ010000026">
    <property type="protein sequence ID" value="KAL0313123.1"/>
    <property type="molecule type" value="Genomic_DNA"/>
</dbReference>
<dbReference type="AlphaFoldDB" id="A0AAW2L361"/>
<sequence>MVIPSPSNSKRLIDVYLETLIKELQNLCHVGVLMRDSSKNEAFMMHAALMWTLSDLPGYGMGSGWNNAGVMRCPICVGDTSAFYLQNGRKGSYFGCHRQFPPPSRIIPTVGTRKHSLRIE</sequence>
<organism evidence="1">
    <name type="scientific">Sesamum radiatum</name>
    <name type="common">Black benniseed</name>
    <dbReference type="NCBI Taxonomy" id="300843"/>
    <lineage>
        <taxon>Eukaryota</taxon>
        <taxon>Viridiplantae</taxon>
        <taxon>Streptophyta</taxon>
        <taxon>Embryophyta</taxon>
        <taxon>Tracheophyta</taxon>
        <taxon>Spermatophyta</taxon>
        <taxon>Magnoliopsida</taxon>
        <taxon>eudicotyledons</taxon>
        <taxon>Gunneridae</taxon>
        <taxon>Pentapetalae</taxon>
        <taxon>asterids</taxon>
        <taxon>lamiids</taxon>
        <taxon>Lamiales</taxon>
        <taxon>Pedaliaceae</taxon>
        <taxon>Sesamum</taxon>
    </lineage>
</organism>
<proteinExistence type="predicted"/>
<dbReference type="InterPro" id="IPR004242">
    <property type="entry name" value="Transposase_21"/>
</dbReference>
<comment type="caution">
    <text evidence="1">The sequence shown here is derived from an EMBL/GenBank/DDBJ whole genome shotgun (WGS) entry which is preliminary data.</text>
</comment>